<dbReference type="EMBL" id="LSSK01000142">
    <property type="protein sequence ID" value="OMH84834.1"/>
    <property type="molecule type" value="Genomic_DNA"/>
</dbReference>
<dbReference type="GO" id="GO:0003677">
    <property type="term" value="F:DNA binding"/>
    <property type="evidence" value="ECO:0007669"/>
    <property type="project" value="UniProtKB-UniRule"/>
</dbReference>
<proteinExistence type="predicted"/>
<reference evidence="6" key="1">
    <citation type="submission" date="2017-01" db="EMBL/GenBank/DDBJ databases">
        <authorList>
            <person name="Wang Y."/>
            <person name="White M."/>
            <person name="Kvist S."/>
            <person name="Moncalvo J.-M."/>
        </authorList>
    </citation>
    <scope>NUCLEOTIDE SEQUENCE [LARGE SCALE GENOMIC DNA]</scope>
    <source>
        <strain evidence="6">COL-18-3</strain>
    </source>
</reference>
<dbReference type="PROSITE" id="PS50118">
    <property type="entry name" value="HMG_BOX_2"/>
    <property type="match status" value="1"/>
</dbReference>
<protein>
    <submittedName>
        <fullName evidence="5">High mobility group protein B1</fullName>
    </submittedName>
</protein>
<evidence type="ECO:0000256" key="3">
    <source>
        <dbReference type="SAM" id="MobiDB-lite"/>
    </source>
</evidence>
<dbReference type="PANTHER" id="PTHR48112:SF22">
    <property type="entry name" value="MITOCHONDRIAL TRANSCRIPTION FACTOR A, ISOFORM B"/>
    <property type="match status" value="1"/>
</dbReference>
<dbReference type="SUPFAM" id="SSF47095">
    <property type="entry name" value="HMG-box"/>
    <property type="match status" value="1"/>
</dbReference>
<feature type="compositionally biased region" description="Basic and acidic residues" evidence="3">
    <location>
        <begin position="176"/>
        <end position="194"/>
    </location>
</feature>
<dbReference type="InterPro" id="IPR036910">
    <property type="entry name" value="HMG_box_dom_sf"/>
</dbReference>
<dbReference type="PANTHER" id="PTHR48112">
    <property type="entry name" value="HIGH MOBILITY GROUP PROTEIN DSP1"/>
    <property type="match status" value="1"/>
</dbReference>
<keyword evidence="2" id="KW-0539">Nucleus</keyword>
<evidence type="ECO:0000259" key="4">
    <source>
        <dbReference type="PROSITE" id="PS50118"/>
    </source>
</evidence>
<gene>
    <name evidence="5" type="ORF">AX774_g1642</name>
</gene>
<feature type="DNA-binding region" description="HMG box" evidence="2">
    <location>
        <begin position="55"/>
        <end position="123"/>
    </location>
</feature>
<feature type="region of interest" description="Disordered" evidence="3">
    <location>
        <begin position="166"/>
        <end position="204"/>
    </location>
</feature>
<dbReference type="InterPro" id="IPR050342">
    <property type="entry name" value="HMGB"/>
</dbReference>
<comment type="caution">
    <text evidence="5">The sequence shown here is derived from an EMBL/GenBank/DDBJ whole genome shotgun (WGS) entry which is preliminary data.</text>
</comment>
<keyword evidence="6" id="KW-1185">Reference proteome</keyword>
<feature type="compositionally biased region" description="Basic residues" evidence="3">
    <location>
        <begin position="195"/>
        <end position="204"/>
    </location>
</feature>
<dbReference type="SMART" id="SM00398">
    <property type="entry name" value="HMG"/>
    <property type="match status" value="1"/>
</dbReference>
<evidence type="ECO:0000313" key="5">
    <source>
        <dbReference type="EMBL" id="OMH84834.1"/>
    </source>
</evidence>
<dbReference type="InterPro" id="IPR009071">
    <property type="entry name" value="HMG_box_dom"/>
</dbReference>
<evidence type="ECO:0000256" key="2">
    <source>
        <dbReference type="PROSITE-ProRule" id="PRU00267"/>
    </source>
</evidence>
<dbReference type="Pfam" id="PF00505">
    <property type="entry name" value="HMG_box"/>
    <property type="match status" value="1"/>
</dbReference>
<name>A0A1R1PV60_ZANCU</name>
<sequence length="204" mass="22420">MGVKKTHTVATLSAAEASEISQHFSKLSALFEKISKNVVPIAEGPKKVVRDPNAPKKPLSAYILFCNDFREEVKDRQPGLSSQGISIILGEMWTSLTPDVKKKYEDRYKKDKEAYTIKNQLYQSTKASAQQSATDSLSVLNAAVTVPGIVHQALGNVNPALLTNLEHLHPSNKRQKGTEPGKKEKSLDDQAAADHKKKKSKKGE</sequence>
<dbReference type="OrthoDB" id="1919336at2759"/>
<accession>A0A1R1PV60</accession>
<dbReference type="Gene3D" id="1.10.30.10">
    <property type="entry name" value="High mobility group box domain"/>
    <property type="match status" value="1"/>
</dbReference>
<evidence type="ECO:0000313" key="6">
    <source>
        <dbReference type="Proteomes" id="UP000188320"/>
    </source>
</evidence>
<evidence type="ECO:0000256" key="1">
    <source>
        <dbReference type="ARBA" id="ARBA00023125"/>
    </source>
</evidence>
<keyword evidence="1 2" id="KW-0238">DNA-binding</keyword>
<dbReference type="AlphaFoldDB" id="A0A1R1PV60"/>
<dbReference type="Proteomes" id="UP000188320">
    <property type="component" value="Unassembled WGS sequence"/>
</dbReference>
<organism evidence="5 6">
    <name type="scientific">Zancudomyces culisetae</name>
    <name type="common">Gut fungus</name>
    <name type="synonym">Smittium culisetae</name>
    <dbReference type="NCBI Taxonomy" id="1213189"/>
    <lineage>
        <taxon>Eukaryota</taxon>
        <taxon>Fungi</taxon>
        <taxon>Fungi incertae sedis</taxon>
        <taxon>Zoopagomycota</taxon>
        <taxon>Kickxellomycotina</taxon>
        <taxon>Harpellomycetes</taxon>
        <taxon>Harpellales</taxon>
        <taxon>Legeriomycetaceae</taxon>
        <taxon>Zancudomyces</taxon>
    </lineage>
</organism>
<feature type="domain" description="HMG box" evidence="4">
    <location>
        <begin position="55"/>
        <end position="123"/>
    </location>
</feature>
<dbReference type="GO" id="GO:0005634">
    <property type="term" value="C:nucleus"/>
    <property type="evidence" value="ECO:0007669"/>
    <property type="project" value="UniProtKB-UniRule"/>
</dbReference>